<dbReference type="InterPro" id="IPR036390">
    <property type="entry name" value="WH_DNA-bd_sf"/>
</dbReference>
<organism evidence="9 10">
    <name type="scientific">Spelaeicoccus albus</name>
    <dbReference type="NCBI Taxonomy" id="1280376"/>
    <lineage>
        <taxon>Bacteria</taxon>
        <taxon>Bacillati</taxon>
        <taxon>Actinomycetota</taxon>
        <taxon>Actinomycetes</taxon>
        <taxon>Micrococcales</taxon>
        <taxon>Brevibacteriaceae</taxon>
        <taxon>Spelaeicoccus</taxon>
    </lineage>
</organism>
<proteinExistence type="predicted"/>
<dbReference type="PANTHER" id="PTHR43721:SF22">
    <property type="entry name" value="ELONGATION FACTOR TU, MITOCHONDRIAL"/>
    <property type="match status" value="1"/>
</dbReference>
<dbReference type="PANTHER" id="PTHR43721">
    <property type="entry name" value="ELONGATION FACTOR TU-RELATED"/>
    <property type="match status" value="1"/>
</dbReference>
<evidence type="ECO:0000313" key="9">
    <source>
        <dbReference type="EMBL" id="NYI68718.1"/>
    </source>
</evidence>
<keyword evidence="10" id="KW-1185">Reference proteome</keyword>
<gene>
    <name evidence="9" type="ORF">BJY26_003024</name>
</gene>
<comment type="caution">
    <text evidence="9">The sequence shown here is derived from an EMBL/GenBank/DDBJ whole genome shotgun (WGS) entry which is preliminary data.</text>
</comment>
<dbReference type="InterPro" id="IPR036388">
    <property type="entry name" value="WH-like_DNA-bd_sf"/>
</dbReference>
<evidence type="ECO:0000256" key="2">
    <source>
        <dbReference type="ARBA" id="ARBA00015953"/>
    </source>
</evidence>
<dbReference type="EMBL" id="JACBZP010000001">
    <property type="protein sequence ID" value="NYI68718.1"/>
    <property type="molecule type" value="Genomic_DNA"/>
</dbReference>
<evidence type="ECO:0000256" key="5">
    <source>
        <dbReference type="ARBA" id="ARBA00023134"/>
    </source>
</evidence>
<feature type="domain" description="Tr-type G" evidence="8">
    <location>
        <begin position="1"/>
        <end position="172"/>
    </location>
</feature>
<name>A0A7Z0IIP2_9MICO</name>
<dbReference type="NCBIfam" id="TIGR00475">
    <property type="entry name" value="selB"/>
    <property type="match status" value="1"/>
</dbReference>
<dbReference type="InterPro" id="IPR000795">
    <property type="entry name" value="T_Tr_GTP-bd_dom"/>
</dbReference>
<keyword evidence="3" id="KW-0963">Cytoplasm</keyword>
<dbReference type="RefSeq" id="WP_179429024.1">
    <property type="nucleotide sequence ID" value="NZ_JACBZP010000001.1"/>
</dbReference>
<dbReference type="Gene3D" id="3.40.50.300">
    <property type="entry name" value="P-loop containing nucleotide triphosphate hydrolases"/>
    <property type="match status" value="1"/>
</dbReference>
<evidence type="ECO:0000313" key="10">
    <source>
        <dbReference type="Proteomes" id="UP000539111"/>
    </source>
</evidence>
<evidence type="ECO:0000256" key="1">
    <source>
        <dbReference type="ARBA" id="ARBA00004496"/>
    </source>
</evidence>
<dbReference type="SUPFAM" id="SSF46785">
    <property type="entry name" value="Winged helix' DNA-binding domain"/>
    <property type="match status" value="1"/>
</dbReference>
<dbReference type="CDD" id="cd04171">
    <property type="entry name" value="SelB"/>
    <property type="match status" value="1"/>
</dbReference>
<dbReference type="InterPro" id="IPR050055">
    <property type="entry name" value="EF-Tu_GTPase"/>
</dbReference>
<protein>
    <recommendedName>
        <fullName evidence="2">Selenocysteine-specific elongation factor</fullName>
    </recommendedName>
    <alternativeName>
        <fullName evidence="7">SelB translation factor</fullName>
    </alternativeName>
</protein>
<dbReference type="Proteomes" id="UP000539111">
    <property type="component" value="Unassembled WGS sequence"/>
</dbReference>
<dbReference type="SUPFAM" id="SSF50447">
    <property type="entry name" value="Translation proteins"/>
    <property type="match status" value="1"/>
</dbReference>
<evidence type="ECO:0000256" key="6">
    <source>
        <dbReference type="ARBA" id="ARBA00025526"/>
    </source>
</evidence>
<dbReference type="Pfam" id="PF25461">
    <property type="entry name" value="Beta-barrel_SelB"/>
    <property type="match status" value="1"/>
</dbReference>
<dbReference type="InterPro" id="IPR004161">
    <property type="entry name" value="EFTu-like_2"/>
</dbReference>
<dbReference type="InterPro" id="IPR015191">
    <property type="entry name" value="SelB_WHD4"/>
</dbReference>
<evidence type="ECO:0000256" key="3">
    <source>
        <dbReference type="ARBA" id="ARBA00022490"/>
    </source>
</evidence>
<accession>A0A7Z0IIP2</accession>
<dbReference type="InterPro" id="IPR057335">
    <property type="entry name" value="Beta-barrel_SelB"/>
</dbReference>
<dbReference type="InterPro" id="IPR009000">
    <property type="entry name" value="Transl_B-barrel_sf"/>
</dbReference>
<keyword evidence="9" id="KW-0251">Elongation factor</keyword>
<dbReference type="PROSITE" id="PS51722">
    <property type="entry name" value="G_TR_2"/>
    <property type="match status" value="1"/>
</dbReference>
<dbReference type="Pfam" id="PF09107">
    <property type="entry name" value="WHD_3rd_SelB"/>
    <property type="match status" value="1"/>
</dbReference>
<comment type="function">
    <text evidence="6">Translation factor necessary for the incorporation of selenocysteine into proteins. It probably replaces EF-Tu for the insertion of selenocysteine directed by the UGA codon. SelB binds GTP and GDP.</text>
</comment>
<dbReference type="GO" id="GO:0003723">
    <property type="term" value="F:RNA binding"/>
    <property type="evidence" value="ECO:0007669"/>
    <property type="project" value="InterPro"/>
</dbReference>
<dbReference type="Gene3D" id="1.10.10.10">
    <property type="entry name" value="Winged helix-like DNA-binding domain superfamily/Winged helix DNA-binding domain"/>
    <property type="match status" value="1"/>
</dbReference>
<dbReference type="Pfam" id="PF00009">
    <property type="entry name" value="GTP_EFTU"/>
    <property type="match status" value="1"/>
</dbReference>
<dbReference type="InterPro" id="IPR027417">
    <property type="entry name" value="P-loop_NTPase"/>
</dbReference>
<dbReference type="Gene3D" id="2.40.30.10">
    <property type="entry name" value="Translation factors"/>
    <property type="match status" value="1"/>
</dbReference>
<reference evidence="9 10" key="1">
    <citation type="submission" date="2020-07" db="EMBL/GenBank/DDBJ databases">
        <title>Sequencing the genomes of 1000 actinobacteria strains.</title>
        <authorList>
            <person name="Klenk H.-P."/>
        </authorList>
    </citation>
    <scope>NUCLEOTIDE SEQUENCE [LARGE SCALE GENOMIC DNA]</scope>
    <source>
        <strain evidence="9 10">DSM 26341</strain>
    </source>
</reference>
<keyword evidence="5" id="KW-0547">Nucleotide-binding</keyword>
<dbReference type="SUPFAM" id="SSF52540">
    <property type="entry name" value="P-loop containing nucleoside triphosphate hydrolases"/>
    <property type="match status" value="1"/>
</dbReference>
<keyword evidence="5" id="KW-0342">GTP-binding</keyword>
<dbReference type="Pfam" id="PF03144">
    <property type="entry name" value="GTP_EFTU_D2"/>
    <property type="match status" value="1"/>
</dbReference>
<comment type="subcellular location">
    <subcellularLocation>
        <location evidence="1">Cytoplasm</location>
    </subcellularLocation>
</comment>
<sequence length="601" mass="64367">MYVVATAGHVDHGKSTLVRALTGIEPDRWAEEHRRGLTIDVGFAWMQLPSGREVAFVDVPGHERYLSNALVGLGPVSAVCFVVAADEGWQAQSSDHRDVIAALGIEHGLIVITRTDRARERVDDVLAQAREELAATGLNGAPAVAVSALDGAGLDDLRATFDGVLAGMPTPAASGRIRLWIDRSFSVPGSGTVVTGTLAAGTLNLGDKLQVAGADPLRPVDVRGLQSRKTARRRVGPTERVAINLRGVSASEIHRGEVLVTPGAWPVVDSVDIRRSSGPALTAAPAQLLVHIGTASVACRLRPFDDDHGRLTLDRNLPLEFGDRLVLRPSSSRSVFGGARIVDVDPPPLLRRGAGRRRALTLATMRPEGDVATEVARRGIVQPRYLRRLGVLSDEAGPPDGVTVIGEWWVDSRALDGWVGRLRTEVANLVQRDKLADGLSHGAARRLLSVSDDSVLDAVIREAGLVMHDGNIRPPGQPGDLGPAEAAVVELEDRLAADPFTAPEMGELAELGLGRRELAAAERRGRLLRLSEHIVLLPNAPALAMRTLAGLDQPFTLSEGRQALHTTRRVAVPLFEHLDARGWTRRIDATRRTVVRGGGRP</sequence>
<keyword evidence="4" id="KW-0648">Protein biosynthesis</keyword>
<dbReference type="InterPro" id="IPR004535">
    <property type="entry name" value="Transl_elong_SelB"/>
</dbReference>
<dbReference type="GO" id="GO:0003746">
    <property type="term" value="F:translation elongation factor activity"/>
    <property type="evidence" value="ECO:0007669"/>
    <property type="project" value="UniProtKB-KW"/>
</dbReference>
<evidence type="ECO:0000256" key="7">
    <source>
        <dbReference type="ARBA" id="ARBA00031615"/>
    </source>
</evidence>
<evidence type="ECO:0000259" key="8">
    <source>
        <dbReference type="PROSITE" id="PS51722"/>
    </source>
</evidence>
<dbReference type="GO" id="GO:0003924">
    <property type="term" value="F:GTPase activity"/>
    <property type="evidence" value="ECO:0007669"/>
    <property type="project" value="InterPro"/>
</dbReference>
<evidence type="ECO:0000256" key="4">
    <source>
        <dbReference type="ARBA" id="ARBA00022917"/>
    </source>
</evidence>
<dbReference type="GO" id="GO:0005525">
    <property type="term" value="F:GTP binding"/>
    <property type="evidence" value="ECO:0007669"/>
    <property type="project" value="UniProtKB-KW"/>
</dbReference>
<dbReference type="GO" id="GO:0005737">
    <property type="term" value="C:cytoplasm"/>
    <property type="evidence" value="ECO:0007669"/>
    <property type="project" value="UniProtKB-SubCell"/>
</dbReference>
<dbReference type="GO" id="GO:0001514">
    <property type="term" value="P:selenocysteine incorporation"/>
    <property type="evidence" value="ECO:0007669"/>
    <property type="project" value="InterPro"/>
</dbReference>
<dbReference type="AlphaFoldDB" id="A0A7Z0IIP2"/>